<dbReference type="Pfam" id="PF02893">
    <property type="entry name" value="GRAM"/>
    <property type="match status" value="1"/>
</dbReference>
<evidence type="ECO:0000256" key="2">
    <source>
        <dbReference type="SAM" id="MobiDB-lite"/>
    </source>
</evidence>
<feature type="compositionally biased region" description="Polar residues" evidence="2">
    <location>
        <begin position="11"/>
        <end position="20"/>
    </location>
</feature>
<feature type="domain" description="GRAM" evidence="3">
    <location>
        <begin position="184"/>
        <end position="261"/>
    </location>
</feature>
<dbReference type="PANTHER" id="PTHR31969">
    <property type="entry name" value="GEM-LIKE PROTEIN 2"/>
    <property type="match status" value="1"/>
</dbReference>
<protein>
    <recommendedName>
        <fullName evidence="3">GRAM domain-containing protein</fullName>
    </recommendedName>
</protein>
<dbReference type="CDD" id="cd13222">
    <property type="entry name" value="PH-GRAM_GEM"/>
    <property type="match status" value="1"/>
</dbReference>
<feature type="region of interest" description="Disordered" evidence="2">
    <location>
        <begin position="1"/>
        <end position="116"/>
    </location>
</feature>
<sequence length="308" mass="34164">MEKMKKETEPKSSSTQSMAQEPNAKADPKNADPEMDAEGFVIVPTTEPEKKEKKEKEKEKESQIQIEQSPNQAQSGLRNSVHPLDSGSPAADRDANMSAPNRYNPNLAQAPAMDSSSASFKGKMDIVRDAFWRWKRTVGEATKKAEDLAGNTWQHLKTSPSLAEAAMGRIAQGTKVLAEGGYEKIFRQTFETVPEEKLQDSFACYLSTSAGPVMGVLYVSTEKLAYCSDSPLSYKNGTQTEWSYYKVIIPLHQLKAINPSSSKVNASEKYIQVTSVDAHEFWFMGFLNYEGAVQCLQEVLQLNSLQSV</sequence>
<feature type="compositionally biased region" description="Polar residues" evidence="2">
    <location>
        <begin position="63"/>
        <end position="78"/>
    </location>
</feature>
<dbReference type="OrthoDB" id="976515at2759"/>
<evidence type="ECO:0000256" key="1">
    <source>
        <dbReference type="ARBA" id="ARBA00009414"/>
    </source>
</evidence>
<reference evidence="4 5" key="1">
    <citation type="journal article" date="2021" name="Plant Biotechnol. J.">
        <title>Multi-omics assisted identification of the key and species-specific regulatory components of drought-tolerant mechanisms in Gossypium stocksii.</title>
        <authorList>
            <person name="Yu D."/>
            <person name="Ke L."/>
            <person name="Zhang D."/>
            <person name="Wu Y."/>
            <person name="Sun Y."/>
            <person name="Mei J."/>
            <person name="Sun J."/>
            <person name="Sun Y."/>
        </authorList>
    </citation>
    <scope>NUCLEOTIDE SEQUENCE [LARGE SCALE GENOMIC DNA]</scope>
    <source>
        <strain evidence="5">cv. E1</strain>
        <tissue evidence="4">Leaf</tissue>
    </source>
</reference>
<evidence type="ECO:0000313" key="4">
    <source>
        <dbReference type="EMBL" id="KAH1082613.1"/>
    </source>
</evidence>
<name>A0A9D4A274_9ROSI</name>
<dbReference type="InterPro" id="IPR037848">
    <property type="entry name" value="GEM-like"/>
</dbReference>
<accession>A0A9D4A274</accession>
<keyword evidence="5" id="KW-1185">Reference proteome</keyword>
<comment type="similarity">
    <text evidence="1">Belongs to the GEM family.</text>
</comment>
<feature type="compositionally biased region" description="Basic and acidic residues" evidence="2">
    <location>
        <begin position="47"/>
        <end position="62"/>
    </location>
</feature>
<dbReference type="Gene3D" id="2.30.29.30">
    <property type="entry name" value="Pleckstrin-homology domain (PH domain)/Phosphotyrosine-binding domain (PTB)"/>
    <property type="match status" value="1"/>
</dbReference>
<evidence type="ECO:0000313" key="5">
    <source>
        <dbReference type="Proteomes" id="UP000828251"/>
    </source>
</evidence>
<dbReference type="EMBL" id="JAIQCV010000007">
    <property type="protein sequence ID" value="KAH1082613.1"/>
    <property type="molecule type" value="Genomic_DNA"/>
</dbReference>
<feature type="compositionally biased region" description="Polar residues" evidence="2">
    <location>
        <begin position="98"/>
        <end position="107"/>
    </location>
</feature>
<dbReference type="InterPro" id="IPR011993">
    <property type="entry name" value="PH-like_dom_sf"/>
</dbReference>
<dbReference type="SMART" id="SM00568">
    <property type="entry name" value="GRAM"/>
    <property type="match status" value="1"/>
</dbReference>
<proteinExistence type="inferred from homology"/>
<evidence type="ECO:0000259" key="3">
    <source>
        <dbReference type="SMART" id="SM00568"/>
    </source>
</evidence>
<organism evidence="4 5">
    <name type="scientific">Gossypium stocksii</name>
    <dbReference type="NCBI Taxonomy" id="47602"/>
    <lineage>
        <taxon>Eukaryota</taxon>
        <taxon>Viridiplantae</taxon>
        <taxon>Streptophyta</taxon>
        <taxon>Embryophyta</taxon>
        <taxon>Tracheophyta</taxon>
        <taxon>Spermatophyta</taxon>
        <taxon>Magnoliopsida</taxon>
        <taxon>eudicotyledons</taxon>
        <taxon>Gunneridae</taxon>
        <taxon>Pentapetalae</taxon>
        <taxon>rosids</taxon>
        <taxon>malvids</taxon>
        <taxon>Malvales</taxon>
        <taxon>Malvaceae</taxon>
        <taxon>Malvoideae</taxon>
        <taxon>Gossypium</taxon>
    </lineage>
</organism>
<feature type="compositionally biased region" description="Basic and acidic residues" evidence="2">
    <location>
        <begin position="1"/>
        <end position="10"/>
    </location>
</feature>
<dbReference type="Proteomes" id="UP000828251">
    <property type="component" value="Unassembled WGS sequence"/>
</dbReference>
<comment type="caution">
    <text evidence="4">The sequence shown here is derived from an EMBL/GenBank/DDBJ whole genome shotgun (WGS) entry which is preliminary data.</text>
</comment>
<dbReference type="AlphaFoldDB" id="A0A9D4A274"/>
<gene>
    <name evidence="4" type="ORF">J1N35_022374</name>
</gene>
<dbReference type="InterPro" id="IPR004182">
    <property type="entry name" value="GRAM"/>
</dbReference>